<evidence type="ECO:0000256" key="6">
    <source>
        <dbReference type="ARBA" id="ARBA00011972"/>
    </source>
</evidence>
<comment type="caution">
    <text evidence="21">The sequence shown here is derived from an EMBL/GenBank/DDBJ whole genome shotgun (WGS) entry which is preliminary data.</text>
</comment>
<evidence type="ECO:0000256" key="14">
    <source>
        <dbReference type="ARBA" id="ARBA00023034"/>
    </source>
</evidence>
<dbReference type="GO" id="GO:0030158">
    <property type="term" value="F:protein xylosyltransferase activity"/>
    <property type="evidence" value="ECO:0007669"/>
    <property type="project" value="UniProtKB-EC"/>
</dbReference>
<evidence type="ECO:0000256" key="17">
    <source>
        <dbReference type="ARBA" id="ARBA00023180"/>
    </source>
</evidence>
<evidence type="ECO:0000256" key="16">
    <source>
        <dbReference type="ARBA" id="ARBA00023157"/>
    </source>
</evidence>
<evidence type="ECO:0000256" key="1">
    <source>
        <dbReference type="ARBA" id="ARBA00004323"/>
    </source>
</evidence>
<keyword evidence="13" id="KW-1133">Transmembrane helix</keyword>
<dbReference type="PANTHER" id="PTHR46025">
    <property type="entry name" value="XYLOSYLTRANSFERASE OXT"/>
    <property type="match status" value="1"/>
</dbReference>
<evidence type="ECO:0000256" key="20">
    <source>
        <dbReference type="SAM" id="SignalP"/>
    </source>
</evidence>
<keyword evidence="8" id="KW-0808">Transferase</keyword>
<dbReference type="PANTHER" id="PTHR46025:SF3">
    <property type="entry name" value="XYLOSYLTRANSFERASE OXT"/>
    <property type="match status" value="1"/>
</dbReference>
<keyword evidence="17" id="KW-0325">Glycoprotein</keyword>
<name>A0A9C7PR39_9RHOD</name>
<comment type="pathway">
    <text evidence="4">Glycan metabolism; heparan sulfate biosynthesis.</text>
</comment>
<keyword evidence="14" id="KW-0333">Golgi apparatus</keyword>
<evidence type="ECO:0000256" key="15">
    <source>
        <dbReference type="ARBA" id="ARBA00023136"/>
    </source>
</evidence>
<dbReference type="Proteomes" id="UP001061958">
    <property type="component" value="Unassembled WGS sequence"/>
</dbReference>
<comment type="similarity">
    <text evidence="5">Belongs to the glycosyltransferase 14 family. XylT subfamily.</text>
</comment>
<feature type="chain" id="PRO_5038745443" description="protein xylosyltransferase" evidence="20">
    <location>
        <begin position="23"/>
        <end position="428"/>
    </location>
</feature>
<evidence type="ECO:0000256" key="2">
    <source>
        <dbReference type="ARBA" id="ARBA00004648"/>
    </source>
</evidence>
<dbReference type="EMBL" id="BQMJ01000001">
    <property type="protein sequence ID" value="GJQ08311.1"/>
    <property type="molecule type" value="Genomic_DNA"/>
</dbReference>
<comment type="subcellular location">
    <subcellularLocation>
        <location evidence="2">Endoplasmic reticulum membrane</location>
        <topology evidence="2">Single-pass type II membrane protein</topology>
    </subcellularLocation>
    <subcellularLocation>
        <location evidence="1">Golgi apparatus membrane</location>
        <topology evidence="1">Single-pass type II membrane protein</topology>
    </subcellularLocation>
</comment>
<evidence type="ECO:0000256" key="11">
    <source>
        <dbReference type="ARBA" id="ARBA00022824"/>
    </source>
</evidence>
<keyword evidence="20" id="KW-0732">Signal</keyword>
<dbReference type="AlphaFoldDB" id="A0A9C7PR39"/>
<accession>A0A9C7PR39</accession>
<keyword evidence="22" id="KW-1185">Reference proteome</keyword>
<keyword evidence="11" id="KW-0256">Endoplasmic reticulum</keyword>
<evidence type="ECO:0000256" key="8">
    <source>
        <dbReference type="ARBA" id="ARBA00022679"/>
    </source>
</evidence>
<evidence type="ECO:0000313" key="22">
    <source>
        <dbReference type="Proteomes" id="UP001061958"/>
    </source>
</evidence>
<feature type="signal peptide" evidence="20">
    <location>
        <begin position="1"/>
        <end position="22"/>
    </location>
</feature>
<dbReference type="EC" id="2.4.2.26" evidence="6"/>
<keyword evidence="7" id="KW-0328">Glycosyltransferase</keyword>
<evidence type="ECO:0000256" key="13">
    <source>
        <dbReference type="ARBA" id="ARBA00022989"/>
    </source>
</evidence>
<organism evidence="21 22">
    <name type="scientific">Galdieria partita</name>
    <dbReference type="NCBI Taxonomy" id="83374"/>
    <lineage>
        <taxon>Eukaryota</taxon>
        <taxon>Rhodophyta</taxon>
        <taxon>Bangiophyceae</taxon>
        <taxon>Galdieriales</taxon>
        <taxon>Galdieriaceae</taxon>
        <taxon>Galdieria</taxon>
    </lineage>
</organism>
<evidence type="ECO:0000256" key="7">
    <source>
        <dbReference type="ARBA" id="ARBA00022676"/>
    </source>
</evidence>
<evidence type="ECO:0000313" key="21">
    <source>
        <dbReference type="EMBL" id="GJQ08311.1"/>
    </source>
</evidence>
<dbReference type="GO" id="GO:0000139">
    <property type="term" value="C:Golgi membrane"/>
    <property type="evidence" value="ECO:0007669"/>
    <property type="project" value="UniProtKB-SubCell"/>
</dbReference>
<keyword evidence="12" id="KW-0735">Signal-anchor</keyword>
<dbReference type="InterPro" id="IPR003406">
    <property type="entry name" value="Glyco_trans_14"/>
</dbReference>
<evidence type="ECO:0000256" key="19">
    <source>
        <dbReference type="ARBA" id="ARBA00047847"/>
    </source>
</evidence>
<evidence type="ECO:0000256" key="10">
    <source>
        <dbReference type="ARBA" id="ARBA00022723"/>
    </source>
</evidence>
<sequence length="428" mass="49362">MSYIYLFLLLFVFLLVWKRTQLQRGSAEFTALELSDDAKSWVRDFFSCEAYGEQVGPKVSFADMVHAVYKESFKDHLHKEMEEDNKIRTEANIGYFIQVSVSNIATLGRLMRVLYHKDNLYAIHFDKKIEDQLVYETLREIVKVTTRASGGTNATLPSNIIVIPRKYVSYMGISMVLNTIAGMGALTESNSWDFFINLSGSDYPLLPQSQIRKILGHAKQRNPRPNFIWIDGNSEKWNNRLSELYFDPALYEERNITHNSGGFELLEAVPSGAKHPLANVPWFSFSKCEAWMILSYEFVNHIIRSVDSKELLIKFAHSLAADEHFFCTLLKAREDQFPHVNSTLRFILWWHPQLGNSGARPFTLDDKWWIVGKALRCSGAFFARKFSNCNADILEAIDTLFIRGLDKDFAKLVERNFLEMIKESSDTR</sequence>
<keyword evidence="9" id="KW-0812">Transmembrane</keyword>
<gene>
    <name evidence="21" type="ORF">GpartN1_g102.t1</name>
</gene>
<evidence type="ECO:0000256" key="5">
    <source>
        <dbReference type="ARBA" id="ARBA00010195"/>
    </source>
</evidence>
<dbReference type="OrthoDB" id="4351at2759"/>
<protein>
    <recommendedName>
        <fullName evidence="6">protein xylosyltransferase</fullName>
        <ecNumber evidence="6">2.4.2.26</ecNumber>
    </recommendedName>
    <alternativeName>
        <fullName evidence="18">Peptide O-xylosyltransferase</fullName>
    </alternativeName>
</protein>
<evidence type="ECO:0000256" key="18">
    <source>
        <dbReference type="ARBA" id="ARBA00042865"/>
    </source>
</evidence>
<dbReference type="Pfam" id="PF02485">
    <property type="entry name" value="Branch"/>
    <property type="match status" value="1"/>
</dbReference>
<evidence type="ECO:0000256" key="4">
    <source>
        <dbReference type="ARBA" id="ARBA00005093"/>
    </source>
</evidence>
<reference evidence="21" key="2">
    <citation type="submission" date="2022-01" db="EMBL/GenBank/DDBJ databases">
        <authorList>
            <person name="Hirooka S."/>
            <person name="Miyagishima S.Y."/>
        </authorList>
    </citation>
    <scope>NUCLEOTIDE SEQUENCE</scope>
    <source>
        <strain evidence="21">NBRC 102759</strain>
    </source>
</reference>
<comment type="pathway">
    <text evidence="3">Glycan metabolism; chondroitin sulfate biosynthesis.</text>
</comment>
<proteinExistence type="inferred from homology"/>
<evidence type="ECO:0000256" key="12">
    <source>
        <dbReference type="ARBA" id="ARBA00022968"/>
    </source>
</evidence>
<dbReference type="GO" id="GO:0005789">
    <property type="term" value="C:endoplasmic reticulum membrane"/>
    <property type="evidence" value="ECO:0007669"/>
    <property type="project" value="UniProtKB-SubCell"/>
</dbReference>
<reference evidence="21" key="1">
    <citation type="journal article" date="2022" name="Proc. Natl. Acad. Sci. U.S.A.">
        <title>Life cycle and functional genomics of the unicellular red alga Galdieria for elucidating algal and plant evolution and industrial use.</title>
        <authorList>
            <person name="Hirooka S."/>
            <person name="Itabashi T."/>
            <person name="Ichinose T.M."/>
            <person name="Onuma R."/>
            <person name="Fujiwara T."/>
            <person name="Yamashita S."/>
            <person name="Jong L.W."/>
            <person name="Tomita R."/>
            <person name="Iwane A.H."/>
            <person name="Miyagishima S.Y."/>
        </authorList>
    </citation>
    <scope>NUCLEOTIDE SEQUENCE</scope>
    <source>
        <strain evidence="21">NBRC 102759</strain>
    </source>
</reference>
<dbReference type="GO" id="GO:0015012">
    <property type="term" value="P:heparan sulfate proteoglycan biosynthetic process"/>
    <property type="evidence" value="ECO:0007669"/>
    <property type="project" value="TreeGrafter"/>
</dbReference>
<dbReference type="InterPro" id="IPR043538">
    <property type="entry name" value="XYLT"/>
</dbReference>
<evidence type="ECO:0000256" key="3">
    <source>
        <dbReference type="ARBA" id="ARBA00004840"/>
    </source>
</evidence>
<keyword evidence="10" id="KW-0479">Metal-binding</keyword>
<keyword evidence="15" id="KW-0472">Membrane</keyword>
<keyword evidence="16" id="KW-1015">Disulfide bond</keyword>
<dbReference type="GO" id="GO:0050650">
    <property type="term" value="P:chondroitin sulfate proteoglycan biosynthetic process"/>
    <property type="evidence" value="ECO:0007669"/>
    <property type="project" value="TreeGrafter"/>
</dbReference>
<evidence type="ECO:0000256" key="9">
    <source>
        <dbReference type="ARBA" id="ARBA00022692"/>
    </source>
</evidence>
<comment type="catalytic activity">
    <reaction evidence="19">
        <text>UDP-alpha-D-xylose + L-seryl-[protein] = 3-O-(beta-D-xylosyl)-L-seryl-[protein] + UDP + H(+)</text>
        <dbReference type="Rhea" id="RHEA:50192"/>
        <dbReference type="Rhea" id="RHEA-COMP:9863"/>
        <dbReference type="Rhea" id="RHEA-COMP:12567"/>
        <dbReference type="ChEBI" id="CHEBI:15378"/>
        <dbReference type="ChEBI" id="CHEBI:29999"/>
        <dbReference type="ChEBI" id="CHEBI:57632"/>
        <dbReference type="ChEBI" id="CHEBI:58223"/>
        <dbReference type="ChEBI" id="CHEBI:132085"/>
        <dbReference type="EC" id="2.4.2.26"/>
    </reaction>
</comment>
<dbReference type="GO" id="GO:0046872">
    <property type="term" value="F:metal ion binding"/>
    <property type="evidence" value="ECO:0007669"/>
    <property type="project" value="UniProtKB-KW"/>
</dbReference>